<dbReference type="InterPro" id="IPR053146">
    <property type="entry name" value="QDO-like"/>
</dbReference>
<evidence type="ECO:0000259" key="1">
    <source>
        <dbReference type="Pfam" id="PF07883"/>
    </source>
</evidence>
<name>A0A963Z3T4_9PROT</name>
<protein>
    <submittedName>
        <fullName evidence="2">Cupin domain-containing protein</fullName>
    </submittedName>
</protein>
<dbReference type="PANTHER" id="PTHR36440:SF1">
    <property type="entry name" value="PUTATIVE (AFU_ORTHOLOGUE AFUA_8G07350)-RELATED"/>
    <property type="match status" value="1"/>
</dbReference>
<evidence type="ECO:0000313" key="2">
    <source>
        <dbReference type="EMBL" id="MCB8882084.1"/>
    </source>
</evidence>
<organism evidence="2 3">
    <name type="scientific">Acidisoma cellulosilyticum</name>
    <dbReference type="NCBI Taxonomy" id="2802395"/>
    <lineage>
        <taxon>Bacteria</taxon>
        <taxon>Pseudomonadati</taxon>
        <taxon>Pseudomonadota</taxon>
        <taxon>Alphaproteobacteria</taxon>
        <taxon>Acetobacterales</taxon>
        <taxon>Acidocellaceae</taxon>
        <taxon>Acidisoma</taxon>
    </lineage>
</organism>
<dbReference type="SUPFAM" id="SSF51182">
    <property type="entry name" value="RmlC-like cupins"/>
    <property type="match status" value="1"/>
</dbReference>
<reference evidence="2 3" key="1">
    <citation type="journal article" date="2021" name="Microorganisms">
        <title>Acidisoma silvae sp. nov. and Acidisomacellulosilytica sp. nov., Two Acidophilic Bacteria Isolated from Decaying Wood, Hydrolyzing Cellulose and Producing Poly-3-hydroxybutyrate.</title>
        <authorList>
            <person name="Mieszkin S."/>
            <person name="Pouder E."/>
            <person name="Uroz S."/>
            <person name="Simon-Colin C."/>
            <person name="Alain K."/>
        </authorList>
    </citation>
    <scope>NUCLEOTIDE SEQUENCE [LARGE SCALE GENOMIC DNA]</scope>
    <source>
        <strain evidence="2 3">HW T5.17</strain>
    </source>
</reference>
<dbReference type="InterPro" id="IPR014710">
    <property type="entry name" value="RmlC-like_jellyroll"/>
</dbReference>
<dbReference type="EMBL" id="JAESVA010000006">
    <property type="protein sequence ID" value="MCB8882084.1"/>
    <property type="molecule type" value="Genomic_DNA"/>
</dbReference>
<dbReference type="RefSeq" id="WP_227308751.1">
    <property type="nucleotide sequence ID" value="NZ_JAESVA010000006.1"/>
</dbReference>
<dbReference type="Pfam" id="PF07883">
    <property type="entry name" value="Cupin_2"/>
    <property type="match status" value="1"/>
</dbReference>
<proteinExistence type="predicted"/>
<dbReference type="InterPro" id="IPR013096">
    <property type="entry name" value="Cupin_2"/>
</dbReference>
<feature type="domain" description="Cupin type-2" evidence="1">
    <location>
        <begin position="34"/>
        <end position="96"/>
    </location>
</feature>
<dbReference type="InterPro" id="IPR011051">
    <property type="entry name" value="RmlC_Cupin_sf"/>
</dbReference>
<evidence type="ECO:0000313" key="3">
    <source>
        <dbReference type="Proteomes" id="UP000721844"/>
    </source>
</evidence>
<comment type="caution">
    <text evidence="2">The sequence shown here is derived from an EMBL/GenBank/DDBJ whole genome shotgun (WGS) entry which is preliminary data.</text>
</comment>
<dbReference type="PANTHER" id="PTHR36440">
    <property type="entry name" value="PUTATIVE (AFU_ORTHOLOGUE AFUA_8G07350)-RELATED"/>
    <property type="match status" value="1"/>
</dbReference>
<sequence length="146" mass="15747">MAKEFLLAGVVMKRLLSGAETDGQFCLFENRSDGASRTPIHVHADDDETIYMMVGEMQAIVGGQTKVVRAGETLFLKRGIPHQLMNVSGAPMHYILLCTPSGFEGFVAEGGHERADGAAVAPPTPEDIARMKSAAPRFGITLMQAW</sequence>
<dbReference type="Proteomes" id="UP000721844">
    <property type="component" value="Unassembled WGS sequence"/>
</dbReference>
<dbReference type="AlphaFoldDB" id="A0A963Z3T4"/>
<accession>A0A963Z3T4</accession>
<keyword evidence="3" id="KW-1185">Reference proteome</keyword>
<gene>
    <name evidence="2" type="ORF">ACELLULO517_17700</name>
</gene>
<dbReference type="Gene3D" id="2.60.120.10">
    <property type="entry name" value="Jelly Rolls"/>
    <property type="match status" value="1"/>
</dbReference>